<protein>
    <submittedName>
        <fullName evidence="1">Uncharacterized protein</fullName>
    </submittedName>
</protein>
<evidence type="ECO:0000313" key="2">
    <source>
        <dbReference type="Proteomes" id="UP000053989"/>
    </source>
</evidence>
<organism evidence="1 2">
    <name type="scientific">Scleroderma citrinum Foug A</name>
    <dbReference type="NCBI Taxonomy" id="1036808"/>
    <lineage>
        <taxon>Eukaryota</taxon>
        <taxon>Fungi</taxon>
        <taxon>Dikarya</taxon>
        <taxon>Basidiomycota</taxon>
        <taxon>Agaricomycotina</taxon>
        <taxon>Agaricomycetes</taxon>
        <taxon>Agaricomycetidae</taxon>
        <taxon>Boletales</taxon>
        <taxon>Sclerodermatineae</taxon>
        <taxon>Sclerodermataceae</taxon>
        <taxon>Scleroderma</taxon>
    </lineage>
</organism>
<dbReference type="Proteomes" id="UP000053989">
    <property type="component" value="Unassembled WGS sequence"/>
</dbReference>
<evidence type="ECO:0000313" key="1">
    <source>
        <dbReference type="EMBL" id="KIM56804.1"/>
    </source>
</evidence>
<dbReference type="HOGENOM" id="CLU_1489839_0_0_1"/>
<sequence>MSFSPTFRASSMYMQDRCVERHPWLQLHALDSEPQEQHAPLHGNQWEWVVARIVHLRDAEVVFGHASLSIGSMKEESDRYRRNCATYLRGAGVQPRRSLPKLHRPRGHPRFRLVGRGVGLISERIEVISAFSTIRCSGSHGVVRVVERTTVVIKSYKCSPVWYDSNIRRPIFTRDRGRCQR</sequence>
<dbReference type="InParanoid" id="A0A0C3DKF6"/>
<keyword evidence="2" id="KW-1185">Reference proteome</keyword>
<proteinExistence type="predicted"/>
<dbReference type="AlphaFoldDB" id="A0A0C3DKF6"/>
<gene>
    <name evidence="1" type="ORF">SCLCIDRAFT_205857</name>
</gene>
<dbReference type="EMBL" id="KN822110">
    <property type="protein sequence ID" value="KIM56804.1"/>
    <property type="molecule type" value="Genomic_DNA"/>
</dbReference>
<reference evidence="1 2" key="1">
    <citation type="submission" date="2014-04" db="EMBL/GenBank/DDBJ databases">
        <authorList>
            <consortium name="DOE Joint Genome Institute"/>
            <person name="Kuo A."/>
            <person name="Kohler A."/>
            <person name="Nagy L.G."/>
            <person name="Floudas D."/>
            <person name="Copeland A."/>
            <person name="Barry K.W."/>
            <person name="Cichocki N."/>
            <person name="Veneault-Fourrey C."/>
            <person name="LaButti K."/>
            <person name="Lindquist E.A."/>
            <person name="Lipzen A."/>
            <person name="Lundell T."/>
            <person name="Morin E."/>
            <person name="Murat C."/>
            <person name="Sun H."/>
            <person name="Tunlid A."/>
            <person name="Henrissat B."/>
            <person name="Grigoriev I.V."/>
            <person name="Hibbett D.S."/>
            <person name="Martin F."/>
            <person name="Nordberg H.P."/>
            <person name="Cantor M.N."/>
            <person name="Hua S.X."/>
        </authorList>
    </citation>
    <scope>NUCLEOTIDE SEQUENCE [LARGE SCALE GENOMIC DNA]</scope>
    <source>
        <strain evidence="1 2">Foug A</strain>
    </source>
</reference>
<name>A0A0C3DKF6_9AGAM</name>
<reference evidence="2" key="2">
    <citation type="submission" date="2015-01" db="EMBL/GenBank/DDBJ databases">
        <title>Evolutionary Origins and Diversification of the Mycorrhizal Mutualists.</title>
        <authorList>
            <consortium name="DOE Joint Genome Institute"/>
            <consortium name="Mycorrhizal Genomics Consortium"/>
            <person name="Kohler A."/>
            <person name="Kuo A."/>
            <person name="Nagy L.G."/>
            <person name="Floudas D."/>
            <person name="Copeland A."/>
            <person name="Barry K.W."/>
            <person name="Cichocki N."/>
            <person name="Veneault-Fourrey C."/>
            <person name="LaButti K."/>
            <person name="Lindquist E.A."/>
            <person name="Lipzen A."/>
            <person name="Lundell T."/>
            <person name="Morin E."/>
            <person name="Murat C."/>
            <person name="Riley R."/>
            <person name="Ohm R."/>
            <person name="Sun H."/>
            <person name="Tunlid A."/>
            <person name="Henrissat B."/>
            <person name="Grigoriev I.V."/>
            <person name="Hibbett D.S."/>
            <person name="Martin F."/>
        </authorList>
    </citation>
    <scope>NUCLEOTIDE SEQUENCE [LARGE SCALE GENOMIC DNA]</scope>
    <source>
        <strain evidence="2">Foug A</strain>
    </source>
</reference>
<accession>A0A0C3DKF6</accession>